<dbReference type="Pfam" id="PF01047">
    <property type="entry name" value="MarR"/>
    <property type="match status" value="1"/>
</dbReference>
<evidence type="ECO:0000256" key="1">
    <source>
        <dbReference type="ARBA" id="ARBA00023015"/>
    </source>
</evidence>
<dbReference type="SUPFAM" id="SSF46785">
    <property type="entry name" value="Winged helix' DNA-binding domain"/>
    <property type="match status" value="1"/>
</dbReference>
<keyword evidence="1" id="KW-0805">Transcription regulation</keyword>
<dbReference type="InterPro" id="IPR000835">
    <property type="entry name" value="HTH_MarR-typ"/>
</dbReference>
<keyword evidence="6" id="KW-1185">Reference proteome</keyword>
<protein>
    <submittedName>
        <fullName evidence="5">MarR family transcriptional regulator</fullName>
    </submittedName>
</protein>
<evidence type="ECO:0000256" key="2">
    <source>
        <dbReference type="ARBA" id="ARBA00023125"/>
    </source>
</evidence>
<evidence type="ECO:0000313" key="6">
    <source>
        <dbReference type="Proteomes" id="UP001448858"/>
    </source>
</evidence>
<feature type="domain" description="HTH marR-type" evidence="4">
    <location>
        <begin position="44"/>
        <end position="143"/>
    </location>
</feature>
<proteinExistence type="predicted"/>
<dbReference type="InterPro" id="IPR036388">
    <property type="entry name" value="WH-like_DNA-bd_sf"/>
</dbReference>
<dbReference type="PANTHER" id="PTHR33164:SF57">
    <property type="entry name" value="MARR-FAMILY TRANSCRIPTIONAL REGULATOR"/>
    <property type="match status" value="1"/>
</dbReference>
<dbReference type="InterPro" id="IPR039422">
    <property type="entry name" value="MarR/SlyA-like"/>
</dbReference>
<dbReference type="Proteomes" id="UP001448858">
    <property type="component" value="Chromosome"/>
</dbReference>
<dbReference type="InterPro" id="IPR023187">
    <property type="entry name" value="Tscrpt_reg_MarR-type_CS"/>
</dbReference>
<dbReference type="Gene3D" id="1.10.10.10">
    <property type="entry name" value="Winged helix-like DNA-binding domain superfamily/Winged helix DNA-binding domain"/>
    <property type="match status" value="1"/>
</dbReference>
<evidence type="ECO:0000259" key="4">
    <source>
        <dbReference type="SMART" id="SM00347"/>
    </source>
</evidence>
<dbReference type="PROSITE" id="PS01117">
    <property type="entry name" value="HTH_MARR_1"/>
    <property type="match status" value="1"/>
</dbReference>
<keyword evidence="2" id="KW-0238">DNA-binding</keyword>
<reference evidence="5 6" key="1">
    <citation type="submission" date="2024-04" db="EMBL/GenBank/DDBJ databases">
        <title>Arthrobacter sp. from Plains bison fecal sample.</title>
        <authorList>
            <person name="Ruzzini A."/>
        </authorList>
    </citation>
    <scope>NUCLEOTIDE SEQUENCE [LARGE SCALE GENOMIC DNA]</scope>
    <source>
        <strain evidence="5 6">EINP1</strain>
    </source>
</reference>
<sequence>MISPAKDAVNGRAGDNGRSAAINEVEDSLRRLADSVRASMRDAAKGVDPTLSLFGLKILQLLKRVGPTQSGVVAEQLMVDKSVISRLSRQLEEMDLIEVQPDPKDGRARLLALTPMAAERVKAVQTGIMLDHDVLDSWSEADLRQFAGYLSRLSMRGGPAANHCAEANG</sequence>
<dbReference type="RefSeq" id="WP_342024971.1">
    <property type="nucleotide sequence ID" value="NZ_CP151657.1"/>
</dbReference>
<organism evidence="5 6">
    <name type="scientific">Arthrobacter citreus</name>
    <dbReference type="NCBI Taxonomy" id="1670"/>
    <lineage>
        <taxon>Bacteria</taxon>
        <taxon>Bacillati</taxon>
        <taxon>Actinomycetota</taxon>
        <taxon>Actinomycetes</taxon>
        <taxon>Micrococcales</taxon>
        <taxon>Micrococcaceae</taxon>
        <taxon>Arthrobacter</taxon>
    </lineage>
</organism>
<name>A0ABZ3A1E5_9MICC</name>
<dbReference type="PANTHER" id="PTHR33164">
    <property type="entry name" value="TRANSCRIPTIONAL REGULATOR, MARR FAMILY"/>
    <property type="match status" value="1"/>
</dbReference>
<evidence type="ECO:0000256" key="3">
    <source>
        <dbReference type="ARBA" id="ARBA00023163"/>
    </source>
</evidence>
<accession>A0ABZ3A1E5</accession>
<dbReference type="InterPro" id="IPR036390">
    <property type="entry name" value="WH_DNA-bd_sf"/>
</dbReference>
<dbReference type="EMBL" id="CP151657">
    <property type="protein sequence ID" value="WZP17373.1"/>
    <property type="molecule type" value="Genomic_DNA"/>
</dbReference>
<gene>
    <name evidence="5" type="ORF">AAE021_07390</name>
</gene>
<evidence type="ECO:0000313" key="5">
    <source>
        <dbReference type="EMBL" id="WZP17373.1"/>
    </source>
</evidence>
<dbReference type="SMART" id="SM00347">
    <property type="entry name" value="HTH_MARR"/>
    <property type="match status" value="1"/>
</dbReference>
<keyword evidence="3" id="KW-0804">Transcription</keyword>